<evidence type="ECO:0000313" key="3">
    <source>
        <dbReference type="Proteomes" id="UP000250266"/>
    </source>
</evidence>
<keyword evidence="3" id="KW-1185">Reference proteome</keyword>
<dbReference type="GO" id="GO:0016491">
    <property type="term" value="F:oxidoreductase activity"/>
    <property type="evidence" value="ECO:0007669"/>
    <property type="project" value="TreeGrafter"/>
</dbReference>
<name>A0A8E2JB14_9PEZI</name>
<accession>A0A8E2JB14</accession>
<dbReference type="OrthoDB" id="269227at2759"/>
<dbReference type="SUPFAM" id="SSF51905">
    <property type="entry name" value="FAD/NAD(P)-binding domain"/>
    <property type="match status" value="1"/>
</dbReference>
<proteinExistence type="inferred from homology"/>
<dbReference type="Proteomes" id="UP000250266">
    <property type="component" value="Unassembled WGS sequence"/>
</dbReference>
<reference evidence="2 3" key="1">
    <citation type="journal article" date="2016" name="Nat. Commun.">
        <title>Ectomycorrhizal ecology is imprinted in the genome of the dominant symbiotic fungus Cenococcum geophilum.</title>
        <authorList>
            <consortium name="DOE Joint Genome Institute"/>
            <person name="Peter M."/>
            <person name="Kohler A."/>
            <person name="Ohm R.A."/>
            <person name="Kuo A."/>
            <person name="Krutzmann J."/>
            <person name="Morin E."/>
            <person name="Arend M."/>
            <person name="Barry K.W."/>
            <person name="Binder M."/>
            <person name="Choi C."/>
            <person name="Clum A."/>
            <person name="Copeland A."/>
            <person name="Grisel N."/>
            <person name="Haridas S."/>
            <person name="Kipfer T."/>
            <person name="LaButti K."/>
            <person name="Lindquist E."/>
            <person name="Lipzen A."/>
            <person name="Maire R."/>
            <person name="Meier B."/>
            <person name="Mihaltcheva S."/>
            <person name="Molinier V."/>
            <person name="Murat C."/>
            <person name="Poggeler S."/>
            <person name="Quandt C.A."/>
            <person name="Sperisen C."/>
            <person name="Tritt A."/>
            <person name="Tisserant E."/>
            <person name="Crous P.W."/>
            <person name="Henrissat B."/>
            <person name="Nehls U."/>
            <person name="Egli S."/>
            <person name="Spatafora J.W."/>
            <person name="Grigoriev I.V."/>
            <person name="Martin F.M."/>
        </authorList>
    </citation>
    <scope>NUCLEOTIDE SEQUENCE [LARGE SCALE GENOMIC DNA]</scope>
    <source>
        <strain evidence="2 3">CBS 459.81</strain>
    </source>
</reference>
<dbReference type="PANTHER" id="PTHR11552">
    <property type="entry name" value="GLUCOSE-METHANOL-CHOLINE GMC OXIDOREDUCTASE"/>
    <property type="match status" value="1"/>
</dbReference>
<dbReference type="Gene3D" id="3.30.560.10">
    <property type="entry name" value="Glucose Oxidase, domain 3"/>
    <property type="match status" value="2"/>
</dbReference>
<dbReference type="InterPro" id="IPR036188">
    <property type="entry name" value="FAD/NAD-bd_sf"/>
</dbReference>
<gene>
    <name evidence="2" type="ORF">K432DRAFT_429015</name>
</gene>
<comment type="similarity">
    <text evidence="1">Belongs to the GMC oxidoreductase family.</text>
</comment>
<dbReference type="Gene3D" id="3.50.50.60">
    <property type="entry name" value="FAD/NAD(P)-binding domain"/>
    <property type="match status" value="2"/>
</dbReference>
<dbReference type="PANTHER" id="PTHR11552:SF134">
    <property type="entry name" value="GLUCOSE-METHANOL-CHOLINE OXIDOREDUCTASE N-TERMINAL DOMAIN-CONTAINING PROTEIN"/>
    <property type="match status" value="1"/>
</dbReference>
<protein>
    <submittedName>
        <fullName evidence="2">GMC oxidoreductase</fullName>
    </submittedName>
</protein>
<evidence type="ECO:0000313" key="2">
    <source>
        <dbReference type="EMBL" id="OCK76010.1"/>
    </source>
</evidence>
<dbReference type="EMBL" id="KV745251">
    <property type="protein sequence ID" value="OCK76010.1"/>
    <property type="molecule type" value="Genomic_DNA"/>
</dbReference>
<evidence type="ECO:0000256" key="1">
    <source>
        <dbReference type="ARBA" id="ARBA00010790"/>
    </source>
</evidence>
<sequence length="455" mass="50504">MEDAANGVALNTIYLDRSKQPIIIGPFDFLSPIFDLIQLQNDFGKHQATFSPSEISDYGYLLYILLLLFFSPDIVVFKEEEGNKTGILMGQILGIPSIQLPLLLKAEDVSSQASLSTSLSSGSLEIMTDTFEFIIVGTGTSGCLLANRLANAHTRPSVLPAEAGGSPEGDVLRAPFNRFRNAYTRPDLDHGYSIIPQTALNNLEDYHRWANLVGDETWKWEYAKELNKRVENYAIGPSDAIPEYANPNRSAHGQSGMVYIYLPSILEKGTTEVLDAMVDYGFPRNLDANSGNAIGVGISLALTPRRSYDECNCESIEIARRSYNLDRFKSCSLGFEWQKIPWHRDSERPQSIIQKNDVILGARALDAPKLLLMSGIGPAAELRPHGIEIIHVLPGACFREQRGRNICNQQSWIKDQTGPMAYHGGTLWGGVFKLPGMEETSEFKGLKKDLQEYLP</sequence>
<dbReference type="GO" id="GO:0050660">
    <property type="term" value="F:flavin adenine dinucleotide binding"/>
    <property type="evidence" value="ECO:0007669"/>
    <property type="project" value="InterPro"/>
</dbReference>
<dbReference type="InterPro" id="IPR012132">
    <property type="entry name" value="GMC_OxRdtase"/>
</dbReference>
<dbReference type="AlphaFoldDB" id="A0A8E2JB14"/>
<organism evidence="2 3">
    <name type="scientific">Lepidopterella palustris CBS 459.81</name>
    <dbReference type="NCBI Taxonomy" id="1314670"/>
    <lineage>
        <taxon>Eukaryota</taxon>
        <taxon>Fungi</taxon>
        <taxon>Dikarya</taxon>
        <taxon>Ascomycota</taxon>
        <taxon>Pezizomycotina</taxon>
        <taxon>Dothideomycetes</taxon>
        <taxon>Pleosporomycetidae</taxon>
        <taxon>Mytilinidiales</taxon>
        <taxon>Argynnaceae</taxon>
        <taxon>Lepidopterella</taxon>
    </lineage>
</organism>